<gene>
    <name evidence="1" type="ORF">EXN66_Car010210</name>
</gene>
<sequence length="63" mass="7110">MHQCMCCFMFSPVVPNGVLCPLKGHHINLRDWEMIVGKSSATQMLLFKILDNFTPSSPQTETV</sequence>
<reference evidence="2" key="2">
    <citation type="submission" date="2019-02" db="EMBL/GenBank/DDBJ databases">
        <title>Opniocepnalus argus Var Kimnra genome.</title>
        <authorList>
            <person name="Zhou C."/>
            <person name="Xiao S."/>
        </authorList>
    </citation>
    <scope>NUCLEOTIDE SEQUENCE [LARGE SCALE GENOMIC DNA]</scope>
</reference>
<proteinExistence type="predicted"/>
<dbReference type="Proteomes" id="UP000503349">
    <property type="component" value="Chromosome 10"/>
</dbReference>
<organism evidence="1 2">
    <name type="scientific">Channa argus</name>
    <name type="common">Northern snakehead</name>
    <name type="synonym">Ophicephalus argus</name>
    <dbReference type="NCBI Taxonomy" id="215402"/>
    <lineage>
        <taxon>Eukaryota</taxon>
        <taxon>Metazoa</taxon>
        <taxon>Chordata</taxon>
        <taxon>Craniata</taxon>
        <taxon>Vertebrata</taxon>
        <taxon>Euteleostomi</taxon>
        <taxon>Actinopterygii</taxon>
        <taxon>Neopterygii</taxon>
        <taxon>Teleostei</taxon>
        <taxon>Neoteleostei</taxon>
        <taxon>Acanthomorphata</taxon>
        <taxon>Anabantaria</taxon>
        <taxon>Anabantiformes</taxon>
        <taxon>Channoidei</taxon>
        <taxon>Channidae</taxon>
        <taxon>Channa</taxon>
    </lineage>
</organism>
<reference evidence="1 2" key="1">
    <citation type="submission" date="2019-02" db="EMBL/GenBank/DDBJ databases">
        <title>Opniocepnalus argus genome.</title>
        <authorList>
            <person name="Zhou C."/>
            <person name="Xiao S."/>
        </authorList>
    </citation>
    <scope>NUCLEOTIDE SEQUENCE [LARGE SCALE GENOMIC DNA]</scope>
    <source>
        <strain evidence="1">OARG1902GOOAL</strain>
        <tissue evidence="1">Muscle</tissue>
    </source>
</reference>
<name>A0A6G1PWL9_CHAAH</name>
<protein>
    <submittedName>
        <fullName evidence="1">Uncharacterized protein</fullName>
    </submittedName>
</protein>
<evidence type="ECO:0000313" key="1">
    <source>
        <dbReference type="EMBL" id="KAF3694534.1"/>
    </source>
</evidence>
<evidence type="ECO:0000313" key="2">
    <source>
        <dbReference type="Proteomes" id="UP000503349"/>
    </source>
</evidence>
<dbReference type="EMBL" id="CM015721">
    <property type="protein sequence ID" value="KAF3694534.1"/>
    <property type="molecule type" value="Genomic_DNA"/>
</dbReference>
<dbReference type="AlphaFoldDB" id="A0A6G1PWL9"/>
<accession>A0A6G1PWL9</accession>
<keyword evidence="2" id="KW-1185">Reference proteome</keyword>